<evidence type="ECO:0000256" key="7">
    <source>
        <dbReference type="SAM" id="MobiDB-lite"/>
    </source>
</evidence>
<feature type="domain" description="Telomerase activating protein Est1-like N-terminal" evidence="9">
    <location>
        <begin position="83"/>
        <end position="196"/>
    </location>
</feature>
<dbReference type="SUPFAM" id="SSF48452">
    <property type="entry name" value="TPR-like"/>
    <property type="match status" value="1"/>
</dbReference>
<feature type="compositionally biased region" description="Acidic residues" evidence="7">
    <location>
        <begin position="498"/>
        <end position="508"/>
    </location>
</feature>
<feature type="coiled-coil region" evidence="6">
    <location>
        <begin position="864"/>
        <end position="903"/>
    </location>
</feature>
<dbReference type="PANTHER" id="PTHR15696">
    <property type="entry name" value="SMG-7 SUPPRESSOR WITH MORPHOLOGICAL EFFECT ON GENITALIA PROTEIN 7"/>
    <property type="match status" value="1"/>
</dbReference>
<dbReference type="FunFam" id="1.25.40.10:FF:001076">
    <property type="entry name" value="protein SMG5-like"/>
    <property type="match status" value="1"/>
</dbReference>
<dbReference type="EMBL" id="OV696687">
    <property type="protein sequence ID" value="CAH1254258.1"/>
    <property type="molecule type" value="Genomic_DNA"/>
</dbReference>
<organism evidence="11 12">
    <name type="scientific">Branchiostoma lanceolatum</name>
    <name type="common">Common lancelet</name>
    <name type="synonym">Amphioxus lanceolatum</name>
    <dbReference type="NCBI Taxonomy" id="7740"/>
    <lineage>
        <taxon>Eukaryota</taxon>
        <taxon>Metazoa</taxon>
        <taxon>Chordata</taxon>
        <taxon>Cephalochordata</taxon>
        <taxon>Leptocardii</taxon>
        <taxon>Amphioxiformes</taxon>
        <taxon>Branchiostomatidae</taxon>
        <taxon>Branchiostoma</taxon>
    </lineage>
</organism>
<dbReference type="AlphaFoldDB" id="A0A8K0EMM2"/>
<evidence type="ECO:0000259" key="10">
    <source>
        <dbReference type="Pfam" id="PF13638"/>
    </source>
</evidence>
<feature type="compositionally biased region" description="Polar residues" evidence="7">
    <location>
        <begin position="559"/>
        <end position="571"/>
    </location>
</feature>
<dbReference type="InterPro" id="IPR002716">
    <property type="entry name" value="PIN_dom"/>
</dbReference>
<dbReference type="InterPro" id="IPR011990">
    <property type="entry name" value="TPR-like_helical_dom_sf"/>
</dbReference>
<feature type="region of interest" description="Disordered" evidence="7">
    <location>
        <begin position="454"/>
        <end position="609"/>
    </location>
</feature>
<feature type="domain" description="DNA/RNA-binding" evidence="8">
    <location>
        <begin position="205"/>
        <end position="413"/>
    </location>
</feature>
<evidence type="ECO:0000256" key="4">
    <source>
        <dbReference type="ARBA" id="ARBA00023161"/>
    </source>
</evidence>
<dbReference type="Gene3D" id="3.40.50.1010">
    <property type="entry name" value="5'-nuclease"/>
    <property type="match status" value="1"/>
</dbReference>
<dbReference type="InterPro" id="IPR019458">
    <property type="entry name" value="Est1-like_N"/>
</dbReference>
<comment type="subcellular location">
    <subcellularLocation>
        <location evidence="2">Cytoplasm</location>
    </subcellularLocation>
    <subcellularLocation>
        <location evidence="1">Nucleus</location>
    </subcellularLocation>
</comment>
<sequence>MKKGSTGPSKAAVSMSAGVSSILAETKRIYRSILDAIHRLDDGLRDKRAYKEVFQVQNVALRNRLKELCERLMFLQPADYGRKAEDLLWRKVFYDVIQVLKQNKRHVRHGSSVECAFRTHLSAAAGFYTHLMLRLQVEFQVTVWGVCDWPNLADPLAGKPHVKSQCQDEKVREWAKRACHRCLIYLGDLARYQQEFDGVRSEMMAARYYHQAIAMFPDLGMPHNQLGTLAGTSNHGVDAAYHYMRCLSTISPFEGAAGNIQHLLEKNRKQYNQLPTEAKRDLPPHKQRSKDVKRLIITFLYLQEMLHPDFKANEQELAKVCRAVLEDFNLCMFYVPPSESRGARKGNNRGQWLEDELVFKMVTMCLMAIHSLQISSSPQMSAAVAFTLALSSHLMNHINTRLQTALYEAEHPQATTLSSHEQDIEESKPNMSIVPIEDNHSQVLEDVNLSGNNYIRRSRGESHREAKRKTAPSKKRRKKLTKLQQFRRRRRHDSGSDLSEEDLSEDELLSVSESSETSDSEESTYSGSGSESDSDSADSLMESQELQPGFTEESKTPEACNSPQSILSQSSGEHDLMCKNDKEERPQGELGESRKSERKTSPELKDMSPEMFQSVQNPSLLRRNIRLAPSFDVLRTTPGEGADMTHNNGTHNGSKDFIPAQDEVMNHSIQTPATKAEPDNEDEDVDSESEEDNTVCSSPSSPEEKLSCLLKVLTNQGLLPTIKVICDWLKYNTHIIRTCAQSSQSLWTRLATLLNMLPQEAQLCVPDVCVDPDLASVLRGVSQKDWTQCHPLPEDVQLRSVPALDQSHRRITMDVRNMKTLTAHQQTLLRVCCVQNFGHFLADLKVTPFLFDSEQRLFLGPSDVKELRNQRTRQEQAELQARKAEEESRRNQLMRDMAQLRLQSEVRQLEGSLQVTSQALSPYLVPDAGVLCDHMTIIKQLATSARFIIIIPRTVIDQLDVLKKESQQARDAIRILGMEFKKGNRYLRAQKDCEQMKGGSSENRKLRRQDMNAWHFYKMVDCCRYFAGLSTECDPSGMVTILTSFDPADTTLSERLQSAITSAKEAGIEVGNVLQFFSSWKNPS</sequence>
<feature type="compositionally biased region" description="Low complexity" evidence="7">
    <location>
        <begin position="523"/>
        <end position="543"/>
    </location>
</feature>
<feature type="compositionally biased region" description="Basic residues" evidence="7">
    <location>
        <begin position="465"/>
        <end position="492"/>
    </location>
</feature>
<proteinExistence type="predicted"/>
<dbReference type="Proteomes" id="UP000838412">
    <property type="component" value="Chromosome 2"/>
</dbReference>
<dbReference type="GO" id="GO:0070034">
    <property type="term" value="F:telomerase RNA binding"/>
    <property type="evidence" value="ECO:0007669"/>
    <property type="project" value="TreeGrafter"/>
</dbReference>
<dbReference type="Pfam" id="PF10374">
    <property type="entry name" value="EST1"/>
    <property type="match status" value="1"/>
</dbReference>
<dbReference type="GO" id="GO:0005697">
    <property type="term" value="C:telomerase holoenzyme complex"/>
    <property type="evidence" value="ECO:0007669"/>
    <property type="project" value="TreeGrafter"/>
</dbReference>
<keyword evidence="3" id="KW-0963">Cytoplasm</keyword>
<dbReference type="FunFam" id="3.40.50.1010:FF:000033">
    <property type="entry name" value="Blast:Protein SMG5"/>
    <property type="match status" value="1"/>
</dbReference>
<feature type="region of interest" description="Disordered" evidence="7">
    <location>
        <begin position="636"/>
        <end position="658"/>
    </location>
</feature>
<evidence type="ECO:0000256" key="1">
    <source>
        <dbReference type="ARBA" id="ARBA00004123"/>
    </source>
</evidence>
<dbReference type="CDD" id="cd09884">
    <property type="entry name" value="PIN_Smg5-like"/>
    <property type="match status" value="1"/>
</dbReference>
<dbReference type="InterPro" id="IPR018834">
    <property type="entry name" value="DNA/RNA-bd_Est1-type"/>
</dbReference>
<dbReference type="PANTHER" id="PTHR15696:SF7">
    <property type="entry name" value="NONSENSE-MEDIATED MRNA DECAY FACTOR"/>
    <property type="match status" value="1"/>
</dbReference>
<keyword evidence="4" id="KW-0866">Nonsense-mediated mRNA decay</keyword>
<evidence type="ECO:0000256" key="6">
    <source>
        <dbReference type="SAM" id="Coils"/>
    </source>
</evidence>
<feature type="region of interest" description="Disordered" evidence="7">
    <location>
        <begin position="670"/>
        <end position="702"/>
    </location>
</feature>
<accession>A0A8K0EMM2</accession>
<feature type="compositionally biased region" description="Basic and acidic residues" evidence="7">
    <location>
        <begin position="572"/>
        <end position="608"/>
    </location>
</feature>
<evidence type="ECO:0000256" key="3">
    <source>
        <dbReference type="ARBA" id="ARBA00022490"/>
    </source>
</evidence>
<reference evidence="11" key="1">
    <citation type="submission" date="2022-01" db="EMBL/GenBank/DDBJ databases">
        <authorList>
            <person name="Braso-Vives M."/>
        </authorList>
    </citation>
    <scope>NUCLEOTIDE SEQUENCE</scope>
</reference>
<evidence type="ECO:0000259" key="9">
    <source>
        <dbReference type="Pfam" id="PF10374"/>
    </source>
</evidence>
<name>A0A8K0EMM2_BRALA</name>
<dbReference type="GO" id="GO:0042162">
    <property type="term" value="F:telomeric DNA binding"/>
    <property type="evidence" value="ECO:0007669"/>
    <property type="project" value="TreeGrafter"/>
</dbReference>
<evidence type="ECO:0000313" key="11">
    <source>
        <dbReference type="EMBL" id="CAH1254258.1"/>
    </source>
</evidence>
<feature type="compositionally biased region" description="Acidic residues" evidence="7">
    <location>
        <begin position="679"/>
        <end position="693"/>
    </location>
</feature>
<protein>
    <submittedName>
        <fullName evidence="11">SMG5 protein</fullName>
    </submittedName>
</protein>
<evidence type="ECO:0000256" key="2">
    <source>
        <dbReference type="ARBA" id="ARBA00004496"/>
    </source>
</evidence>
<dbReference type="Gene3D" id="1.25.40.10">
    <property type="entry name" value="Tetratricopeptide repeat domain"/>
    <property type="match status" value="1"/>
</dbReference>
<dbReference type="GO" id="GO:0000184">
    <property type="term" value="P:nuclear-transcribed mRNA catabolic process, nonsense-mediated decay"/>
    <property type="evidence" value="ECO:0007669"/>
    <property type="project" value="UniProtKB-KW"/>
</dbReference>
<keyword evidence="6" id="KW-0175">Coiled coil</keyword>
<gene>
    <name evidence="11" type="primary">SMG5</name>
    <name evidence="11" type="ORF">BLAG_LOCUS13738</name>
</gene>
<feature type="domain" description="PIN" evidence="10">
    <location>
        <begin position="924"/>
        <end position="998"/>
    </location>
</feature>
<keyword evidence="12" id="KW-1185">Reference proteome</keyword>
<evidence type="ECO:0000259" key="8">
    <source>
        <dbReference type="Pfam" id="PF10373"/>
    </source>
</evidence>
<evidence type="ECO:0000256" key="5">
    <source>
        <dbReference type="ARBA" id="ARBA00023242"/>
    </source>
</evidence>
<dbReference type="OrthoDB" id="5920073at2759"/>
<dbReference type="Pfam" id="PF10373">
    <property type="entry name" value="EST1_DNA_bind"/>
    <property type="match status" value="1"/>
</dbReference>
<evidence type="ECO:0000313" key="12">
    <source>
        <dbReference type="Proteomes" id="UP000838412"/>
    </source>
</evidence>
<dbReference type="InterPro" id="IPR045153">
    <property type="entry name" value="Est1/Ebs1-like"/>
</dbReference>
<dbReference type="Pfam" id="PF13638">
    <property type="entry name" value="PIN_4"/>
    <property type="match status" value="1"/>
</dbReference>
<dbReference type="GO" id="GO:0005737">
    <property type="term" value="C:cytoplasm"/>
    <property type="evidence" value="ECO:0007669"/>
    <property type="project" value="UniProtKB-SubCell"/>
</dbReference>
<keyword evidence="5" id="KW-0539">Nucleus</keyword>